<proteinExistence type="predicted"/>
<dbReference type="Proteomes" id="UP000319557">
    <property type="component" value="Chromosome"/>
</dbReference>
<dbReference type="KEGG" id="ruv:EC9_51540"/>
<evidence type="ECO:0000313" key="3">
    <source>
        <dbReference type="Proteomes" id="UP000319557"/>
    </source>
</evidence>
<organism evidence="2 3">
    <name type="scientific">Rosistilla ulvae</name>
    <dbReference type="NCBI Taxonomy" id="1930277"/>
    <lineage>
        <taxon>Bacteria</taxon>
        <taxon>Pseudomonadati</taxon>
        <taxon>Planctomycetota</taxon>
        <taxon>Planctomycetia</taxon>
        <taxon>Pirellulales</taxon>
        <taxon>Pirellulaceae</taxon>
        <taxon>Rosistilla</taxon>
    </lineage>
</organism>
<evidence type="ECO:0000259" key="1">
    <source>
        <dbReference type="Pfam" id="PF11867"/>
    </source>
</evidence>
<dbReference type="EMBL" id="CP036261">
    <property type="protein sequence ID" value="QDS90936.1"/>
    <property type="molecule type" value="Genomic_DNA"/>
</dbReference>
<reference evidence="2 3" key="1">
    <citation type="submission" date="2019-02" db="EMBL/GenBank/DDBJ databases">
        <title>Deep-cultivation of Planctomycetes and their phenomic and genomic characterization uncovers novel biology.</title>
        <authorList>
            <person name="Wiegand S."/>
            <person name="Jogler M."/>
            <person name="Boedeker C."/>
            <person name="Pinto D."/>
            <person name="Vollmers J."/>
            <person name="Rivas-Marin E."/>
            <person name="Kohn T."/>
            <person name="Peeters S.H."/>
            <person name="Heuer A."/>
            <person name="Rast P."/>
            <person name="Oberbeckmann S."/>
            <person name="Bunk B."/>
            <person name="Jeske O."/>
            <person name="Meyerdierks A."/>
            <person name="Storesund J.E."/>
            <person name="Kallscheuer N."/>
            <person name="Luecker S."/>
            <person name="Lage O.M."/>
            <person name="Pohl T."/>
            <person name="Merkel B.J."/>
            <person name="Hornburger P."/>
            <person name="Mueller R.-W."/>
            <person name="Bruemmer F."/>
            <person name="Labrenz M."/>
            <person name="Spormann A.M."/>
            <person name="Op den Camp H."/>
            <person name="Overmann J."/>
            <person name="Amann R."/>
            <person name="Jetten M.S.M."/>
            <person name="Mascher T."/>
            <person name="Medema M.H."/>
            <person name="Devos D.P."/>
            <person name="Kaster A.-K."/>
            <person name="Ovreas L."/>
            <person name="Rohde M."/>
            <person name="Galperin M.Y."/>
            <person name="Jogler C."/>
        </authorList>
    </citation>
    <scope>NUCLEOTIDE SEQUENCE [LARGE SCALE GENOMIC DNA]</scope>
    <source>
        <strain evidence="2 3">EC9</strain>
    </source>
</reference>
<gene>
    <name evidence="2" type="ORF">EC9_51540</name>
</gene>
<sequence length="67" mass="7871">MRRFGHFNRLGNKSFKMKRRLESAVTDNIRRHVLRILKQHGYPPDLDSEATKLVLEQAGALWAGWPR</sequence>
<dbReference type="OrthoDB" id="9758243at2"/>
<protein>
    <recommendedName>
        <fullName evidence="1">Type I restriction enzyme HindI endonuclease subunit-like C-terminal domain-containing protein</fullName>
    </recommendedName>
</protein>
<dbReference type="AlphaFoldDB" id="A0A517M7S9"/>
<feature type="domain" description="Type I restriction enzyme HindI endonuclease subunit-like C-terminal" evidence="1">
    <location>
        <begin position="25"/>
        <end position="60"/>
    </location>
</feature>
<dbReference type="InterPro" id="IPR021810">
    <property type="entry name" value="T1RH-like_C"/>
</dbReference>
<dbReference type="Pfam" id="PF11867">
    <property type="entry name" value="T1RH-like_C"/>
    <property type="match status" value="1"/>
</dbReference>
<evidence type="ECO:0000313" key="2">
    <source>
        <dbReference type="EMBL" id="QDS90936.1"/>
    </source>
</evidence>
<keyword evidence="3" id="KW-1185">Reference proteome</keyword>
<accession>A0A517M7S9</accession>
<name>A0A517M7S9_9BACT</name>